<feature type="region of interest" description="Disordered" evidence="1">
    <location>
        <begin position="306"/>
        <end position="329"/>
    </location>
</feature>
<feature type="region of interest" description="Disordered" evidence="1">
    <location>
        <begin position="55"/>
        <end position="82"/>
    </location>
</feature>
<dbReference type="AlphaFoldDB" id="A0A1J5R3T0"/>
<evidence type="ECO:0000313" key="2">
    <source>
        <dbReference type="EMBL" id="OIQ82813.1"/>
    </source>
</evidence>
<sequence>MGEIAHEVRESADVEVVLEALARGLEQDREVRVVRRDAEQLRRAVALLPERLATVRASSRQQERTGRGLPEPRAEQRGPGQLRAHRIGDLVRVDQEVVEGERGTVVAEVVARVGARGGRPAHERVRETQDDAVVRVHGRHVDTGRAQTTRDHERPGCVDACAVRRVDHDAPVPDLVRERLHDDGPVVRHLPGRRALVAEVCEQVLGRPAVEPDAREHVRWGRGTGSGVLELAHPGADRPSELCRPARRVTLPEREATRRTGRGGDEHLVRGDVVDAPGARPQGERVADAGLVHHLLVELADPPAAAHARPGAVSSSPARGLVRTGDCTR</sequence>
<dbReference type="EMBL" id="MLJW01000764">
    <property type="protein sequence ID" value="OIQ82813.1"/>
    <property type="molecule type" value="Genomic_DNA"/>
</dbReference>
<organism evidence="2">
    <name type="scientific">mine drainage metagenome</name>
    <dbReference type="NCBI Taxonomy" id="410659"/>
    <lineage>
        <taxon>unclassified sequences</taxon>
        <taxon>metagenomes</taxon>
        <taxon>ecological metagenomes</taxon>
    </lineage>
</organism>
<comment type="caution">
    <text evidence="2">The sequence shown here is derived from an EMBL/GenBank/DDBJ whole genome shotgun (WGS) entry which is preliminary data.</text>
</comment>
<protein>
    <submittedName>
        <fullName evidence="2">Uncharacterized protein</fullName>
    </submittedName>
</protein>
<gene>
    <name evidence="2" type="ORF">GALL_353900</name>
</gene>
<feature type="compositionally biased region" description="Basic and acidic residues" evidence="1">
    <location>
        <begin position="61"/>
        <end position="76"/>
    </location>
</feature>
<name>A0A1J5R3T0_9ZZZZ</name>
<accession>A0A1J5R3T0</accession>
<proteinExistence type="predicted"/>
<reference evidence="2" key="1">
    <citation type="submission" date="2016-10" db="EMBL/GenBank/DDBJ databases">
        <title>Sequence of Gallionella enrichment culture.</title>
        <authorList>
            <person name="Poehlein A."/>
            <person name="Muehling M."/>
            <person name="Daniel R."/>
        </authorList>
    </citation>
    <scope>NUCLEOTIDE SEQUENCE</scope>
</reference>
<evidence type="ECO:0000256" key="1">
    <source>
        <dbReference type="SAM" id="MobiDB-lite"/>
    </source>
</evidence>